<dbReference type="AlphaFoldDB" id="A0A1F7JC95"/>
<sequence>MTFINRIVYYQLKQHLDKPELSVILGPRQSGKTTVIRKIQDDLEKEGLPTVSLNLDIIEDRVFFTSQHTLLDYIEKKAGKRKVYVFIDEISRLVNAGLFLKGLYDLKRDHKFIITGSGSLELKADIIEPLTGRKKVFYCFPLSFTEFAAYKLQIRTNVFDHMYSEATRILITQTYVRKRLIQEYLHFGGYPRVALAQTIEEKTDVLKELYSSYIEKDIRLLLKVDREQAFTNLIRVLAGQVGNIVNRAELASTLGVTQTTIEKYLYLLEKTFVIGLVRPFYTNVRKELVKSPKVYFIDPGFLHIAQGILPGLEKQITGNVFENACWLRLTELNPLQPLQFWRTKSGAEVDFVMISQHTGKPMPVETKLSLRKNMGKSLLSFIEKYQPDEGYLYYLEGDHEDDRQVKNSVIHFLPYHSLPGKIV</sequence>
<evidence type="ECO:0000259" key="1">
    <source>
        <dbReference type="SMART" id="SM00382"/>
    </source>
</evidence>
<dbReference type="SUPFAM" id="SSF52540">
    <property type="entry name" value="P-loop containing nucleoside triphosphate hydrolases"/>
    <property type="match status" value="1"/>
</dbReference>
<comment type="caution">
    <text evidence="2">The sequence shown here is derived from an EMBL/GenBank/DDBJ whole genome shotgun (WGS) entry which is preliminary data.</text>
</comment>
<dbReference type="Proteomes" id="UP000178486">
    <property type="component" value="Unassembled WGS sequence"/>
</dbReference>
<dbReference type="InterPro" id="IPR025420">
    <property type="entry name" value="DUF4143"/>
</dbReference>
<dbReference type="Gene3D" id="3.40.50.300">
    <property type="entry name" value="P-loop containing nucleotide triphosphate hydrolases"/>
    <property type="match status" value="1"/>
</dbReference>
<feature type="domain" description="AAA+ ATPase" evidence="1">
    <location>
        <begin position="18"/>
        <end position="133"/>
    </location>
</feature>
<evidence type="ECO:0000313" key="3">
    <source>
        <dbReference type="Proteomes" id="UP000178486"/>
    </source>
</evidence>
<accession>A0A1F7JC95</accession>
<dbReference type="SMART" id="SM00382">
    <property type="entry name" value="AAA"/>
    <property type="match status" value="1"/>
</dbReference>
<gene>
    <name evidence="2" type="ORF">A3B56_01040</name>
</gene>
<dbReference type="Pfam" id="PF13173">
    <property type="entry name" value="AAA_14"/>
    <property type="match status" value="1"/>
</dbReference>
<dbReference type="PANTHER" id="PTHR43566:SF1">
    <property type="entry name" value="AAA+ ATPASE DOMAIN-CONTAINING PROTEIN"/>
    <property type="match status" value="1"/>
</dbReference>
<protein>
    <recommendedName>
        <fullName evidence="1">AAA+ ATPase domain-containing protein</fullName>
    </recommendedName>
</protein>
<dbReference type="Pfam" id="PF13635">
    <property type="entry name" value="DUF4143"/>
    <property type="match status" value="1"/>
</dbReference>
<evidence type="ECO:0000313" key="2">
    <source>
        <dbReference type="EMBL" id="OGK53223.1"/>
    </source>
</evidence>
<proteinExistence type="predicted"/>
<dbReference type="EMBL" id="MGAU01000065">
    <property type="protein sequence ID" value="OGK53223.1"/>
    <property type="molecule type" value="Genomic_DNA"/>
</dbReference>
<dbReference type="InterPro" id="IPR041682">
    <property type="entry name" value="AAA_14"/>
</dbReference>
<dbReference type="PANTHER" id="PTHR43566">
    <property type="entry name" value="CONSERVED PROTEIN"/>
    <property type="match status" value="1"/>
</dbReference>
<name>A0A1F7JC95_9BACT</name>
<dbReference type="InterPro" id="IPR003593">
    <property type="entry name" value="AAA+_ATPase"/>
</dbReference>
<dbReference type="InterPro" id="IPR027417">
    <property type="entry name" value="P-loop_NTPase"/>
</dbReference>
<organism evidence="2 3">
    <name type="scientific">Candidatus Roizmanbacteria bacterium RIFCSPLOWO2_01_FULL_45_11</name>
    <dbReference type="NCBI Taxonomy" id="1802070"/>
    <lineage>
        <taxon>Bacteria</taxon>
        <taxon>Candidatus Roizmaniibacteriota</taxon>
    </lineage>
</organism>
<reference evidence="2 3" key="1">
    <citation type="journal article" date="2016" name="Nat. Commun.">
        <title>Thousands of microbial genomes shed light on interconnected biogeochemical processes in an aquifer system.</title>
        <authorList>
            <person name="Anantharaman K."/>
            <person name="Brown C.T."/>
            <person name="Hug L.A."/>
            <person name="Sharon I."/>
            <person name="Castelle C.J."/>
            <person name="Probst A.J."/>
            <person name="Thomas B.C."/>
            <person name="Singh A."/>
            <person name="Wilkins M.J."/>
            <person name="Karaoz U."/>
            <person name="Brodie E.L."/>
            <person name="Williams K.H."/>
            <person name="Hubbard S.S."/>
            <person name="Banfield J.F."/>
        </authorList>
    </citation>
    <scope>NUCLEOTIDE SEQUENCE [LARGE SCALE GENOMIC DNA]</scope>
</reference>